<dbReference type="InterPro" id="IPR013849">
    <property type="entry name" value="DNA_helicase_Holl-junc_RuvA_I"/>
</dbReference>
<comment type="caution">
    <text evidence="8">The sequence shown here is derived from an EMBL/GenBank/DDBJ whole genome shotgun (WGS) entry which is preliminary data.</text>
</comment>
<feature type="domain" description="UBA" evidence="7">
    <location>
        <begin position="144"/>
        <end position="187"/>
    </location>
</feature>
<gene>
    <name evidence="6 8" type="primary">ruvA</name>
    <name evidence="8" type="ORF">GCM10009118_08180</name>
</gene>
<reference evidence="9" key="1">
    <citation type="journal article" date="2019" name="Int. J. Syst. Evol. Microbiol.">
        <title>The Global Catalogue of Microorganisms (GCM) 10K type strain sequencing project: providing services to taxonomists for standard genome sequencing and annotation.</title>
        <authorList>
            <consortium name="The Broad Institute Genomics Platform"/>
            <consortium name="The Broad Institute Genome Sequencing Center for Infectious Disease"/>
            <person name="Wu L."/>
            <person name="Ma J."/>
        </authorList>
    </citation>
    <scope>NUCLEOTIDE SEQUENCE [LARGE SCALE GENOMIC DNA]</scope>
    <source>
        <strain evidence="9">JCM 16083</strain>
    </source>
</reference>
<dbReference type="InterPro" id="IPR012340">
    <property type="entry name" value="NA-bd_OB-fold"/>
</dbReference>
<evidence type="ECO:0000313" key="9">
    <source>
        <dbReference type="Proteomes" id="UP001501126"/>
    </source>
</evidence>
<keyword evidence="4 6" id="KW-0233">DNA recombination</keyword>
<dbReference type="HAMAP" id="MF_00031">
    <property type="entry name" value="DNA_HJ_migration_RuvA"/>
    <property type="match status" value="1"/>
</dbReference>
<dbReference type="SMART" id="SM00278">
    <property type="entry name" value="HhH1"/>
    <property type="match status" value="2"/>
</dbReference>
<keyword evidence="1 6" id="KW-0963">Cytoplasm</keyword>
<proteinExistence type="inferred from homology"/>
<comment type="subunit">
    <text evidence="6">Homotetramer. Forms an RuvA(8)-RuvB(12)-Holliday junction (HJ) complex. HJ DNA is sandwiched between 2 RuvA tetramers; dsDNA enters through RuvA and exits via RuvB. An RuvB hexamer assembles on each DNA strand where it exits the tetramer. Each RuvB hexamer is contacted by two RuvA subunits (via domain III) on 2 adjacent RuvB subunits; this complex drives branch migration. In the full resolvosome a probable DNA-RuvA(4)-RuvB(12)-RuvC(2) complex forms which resolves the HJ.</text>
</comment>
<dbReference type="InterPro" id="IPR010994">
    <property type="entry name" value="RuvA_2-like"/>
</dbReference>
<sequence length="192" mass="21412">MITHLRGRLIEKNPTHLVIECAGVGYAVKISLNTYATLSSDENIFIYTHQIFREDAQILFGFHSIEEREMFNHLISVSGIGPNTAILMLSALSPEEIAHAIQTEDVKTIKSIKGIGAKTAERVIIDLRDKVVKMEFTSNNIFTQNNTKRFEALTALIALGFDKKIAEKALDKVAASEEDTVEVLIREALKIL</sequence>
<protein>
    <recommendedName>
        <fullName evidence="6">Holliday junction branch migration complex subunit RuvA</fullName>
    </recommendedName>
</protein>
<dbReference type="EMBL" id="BAAAFH010000003">
    <property type="protein sequence ID" value="GAA0874410.1"/>
    <property type="molecule type" value="Genomic_DNA"/>
</dbReference>
<dbReference type="InterPro" id="IPR011114">
    <property type="entry name" value="RuvA_C"/>
</dbReference>
<evidence type="ECO:0000256" key="1">
    <source>
        <dbReference type="ARBA" id="ARBA00022490"/>
    </source>
</evidence>
<dbReference type="SUPFAM" id="SSF50249">
    <property type="entry name" value="Nucleic acid-binding proteins"/>
    <property type="match status" value="1"/>
</dbReference>
<dbReference type="RefSeq" id="WP_343785308.1">
    <property type="nucleotide sequence ID" value="NZ_BAAAFH010000003.1"/>
</dbReference>
<dbReference type="SUPFAM" id="SSF47781">
    <property type="entry name" value="RuvA domain 2-like"/>
    <property type="match status" value="1"/>
</dbReference>
<dbReference type="InterPro" id="IPR003583">
    <property type="entry name" value="Hlx-hairpin-Hlx_DNA-bd_motif"/>
</dbReference>
<dbReference type="Gene3D" id="2.40.50.140">
    <property type="entry name" value="Nucleic acid-binding proteins"/>
    <property type="match status" value="1"/>
</dbReference>
<evidence type="ECO:0000259" key="7">
    <source>
        <dbReference type="PROSITE" id="PS50030"/>
    </source>
</evidence>
<dbReference type="InterPro" id="IPR015940">
    <property type="entry name" value="UBA"/>
</dbReference>
<comment type="caution">
    <text evidence="6">Lacks conserved residue(s) required for the propagation of feature annotation.</text>
</comment>
<dbReference type="NCBIfam" id="TIGR00084">
    <property type="entry name" value="ruvA"/>
    <property type="match status" value="1"/>
</dbReference>
<feature type="region of interest" description="Domain III" evidence="6">
    <location>
        <begin position="146"/>
        <end position="192"/>
    </location>
</feature>
<feature type="region of interest" description="Domain II" evidence="6">
    <location>
        <begin position="64"/>
        <end position="141"/>
    </location>
</feature>
<dbReference type="Proteomes" id="UP001501126">
    <property type="component" value="Unassembled WGS sequence"/>
</dbReference>
<evidence type="ECO:0000256" key="4">
    <source>
        <dbReference type="ARBA" id="ARBA00023172"/>
    </source>
</evidence>
<accession>A0ABP3Y118</accession>
<dbReference type="Gene3D" id="1.10.8.10">
    <property type="entry name" value="DNA helicase RuvA subunit, C-terminal domain"/>
    <property type="match status" value="1"/>
</dbReference>
<evidence type="ECO:0000256" key="2">
    <source>
        <dbReference type="ARBA" id="ARBA00022763"/>
    </source>
</evidence>
<name>A0ABP3Y118_9FLAO</name>
<keyword evidence="3 6" id="KW-0238">DNA-binding</keyword>
<evidence type="ECO:0000256" key="3">
    <source>
        <dbReference type="ARBA" id="ARBA00023125"/>
    </source>
</evidence>
<dbReference type="Pfam" id="PF07499">
    <property type="entry name" value="RuvA_C"/>
    <property type="match status" value="1"/>
</dbReference>
<dbReference type="CDD" id="cd14332">
    <property type="entry name" value="UBA_RuvA_C"/>
    <property type="match status" value="1"/>
</dbReference>
<dbReference type="Pfam" id="PF01330">
    <property type="entry name" value="RuvA_N"/>
    <property type="match status" value="1"/>
</dbReference>
<comment type="subcellular location">
    <subcellularLocation>
        <location evidence="6">Cytoplasm</location>
    </subcellularLocation>
</comment>
<dbReference type="InterPro" id="IPR000085">
    <property type="entry name" value="RuvA"/>
</dbReference>
<organism evidence="8 9">
    <name type="scientific">Wandonia haliotis</name>
    <dbReference type="NCBI Taxonomy" id="574963"/>
    <lineage>
        <taxon>Bacteria</taxon>
        <taxon>Pseudomonadati</taxon>
        <taxon>Bacteroidota</taxon>
        <taxon>Flavobacteriia</taxon>
        <taxon>Flavobacteriales</taxon>
        <taxon>Crocinitomicaceae</taxon>
        <taxon>Wandonia</taxon>
    </lineage>
</organism>
<dbReference type="Gene3D" id="1.10.150.20">
    <property type="entry name" value="5' to 3' exonuclease, C-terminal subdomain"/>
    <property type="match status" value="1"/>
</dbReference>
<keyword evidence="9" id="KW-1185">Reference proteome</keyword>
<keyword evidence="5 6" id="KW-0234">DNA repair</keyword>
<evidence type="ECO:0000313" key="8">
    <source>
        <dbReference type="EMBL" id="GAA0874410.1"/>
    </source>
</evidence>
<evidence type="ECO:0000256" key="5">
    <source>
        <dbReference type="ARBA" id="ARBA00023204"/>
    </source>
</evidence>
<keyword evidence="2 6" id="KW-0227">DNA damage</keyword>
<comment type="domain">
    <text evidence="6">Has three domains with a flexible linker between the domains II and III and assumes an 'L' shape. Domain III is highly mobile and contacts RuvB.</text>
</comment>
<evidence type="ECO:0000256" key="6">
    <source>
        <dbReference type="HAMAP-Rule" id="MF_00031"/>
    </source>
</evidence>
<dbReference type="SUPFAM" id="SSF46929">
    <property type="entry name" value="DNA helicase RuvA subunit, C-terminal domain"/>
    <property type="match status" value="1"/>
</dbReference>
<dbReference type="Pfam" id="PF14520">
    <property type="entry name" value="HHH_5"/>
    <property type="match status" value="1"/>
</dbReference>
<comment type="function">
    <text evidence="6">The RuvA-RuvB-RuvC complex processes Holliday junction (HJ) DNA during genetic recombination and DNA repair, while the RuvA-RuvB complex plays an important role in the rescue of blocked DNA replication forks via replication fork reversal (RFR). RuvA specifically binds to HJ cruciform DNA, conferring on it an open structure. The RuvB hexamer acts as an ATP-dependent pump, pulling dsDNA into and through the RuvAB complex. HJ branch migration allows RuvC to scan DNA until it finds its consensus sequence, where it cleaves and resolves the cruciform DNA.</text>
</comment>
<dbReference type="PROSITE" id="PS50030">
    <property type="entry name" value="UBA"/>
    <property type="match status" value="1"/>
</dbReference>
<dbReference type="InterPro" id="IPR036267">
    <property type="entry name" value="RuvA_C_sf"/>
</dbReference>
<comment type="similarity">
    <text evidence="6">Belongs to the RuvA family.</text>
</comment>